<name>A0A9W6LUJ0_9HYPH</name>
<organism evidence="1 2">
    <name type="scientific">Methylocystis echinoides</name>
    <dbReference type="NCBI Taxonomy" id="29468"/>
    <lineage>
        <taxon>Bacteria</taxon>
        <taxon>Pseudomonadati</taxon>
        <taxon>Pseudomonadota</taxon>
        <taxon>Alphaproteobacteria</taxon>
        <taxon>Hyphomicrobiales</taxon>
        <taxon>Methylocystaceae</taxon>
        <taxon>Methylocystis</taxon>
    </lineage>
</organism>
<proteinExistence type="predicted"/>
<dbReference type="EMBL" id="BSEC01000004">
    <property type="protein sequence ID" value="GLI95529.1"/>
    <property type="molecule type" value="Genomic_DNA"/>
</dbReference>
<gene>
    <name evidence="1" type="ORF">LMG27198_45210</name>
</gene>
<accession>A0A9W6LUJ0</accession>
<evidence type="ECO:0008006" key="3">
    <source>
        <dbReference type="Google" id="ProtNLM"/>
    </source>
</evidence>
<dbReference type="SUPFAM" id="SSF51182">
    <property type="entry name" value="RmlC-like cupins"/>
    <property type="match status" value="1"/>
</dbReference>
<dbReference type="InterPro" id="IPR014710">
    <property type="entry name" value="RmlC-like_jellyroll"/>
</dbReference>
<dbReference type="InterPro" id="IPR011051">
    <property type="entry name" value="RmlC_Cupin_sf"/>
</dbReference>
<reference evidence="1" key="1">
    <citation type="journal article" date="2023" name="Int. J. Syst. Evol. Microbiol.">
        <title>Methylocystis iwaonis sp. nov., a type II methane-oxidizing bacterium from surface soil of a rice paddy field in Japan, and emended description of the genus Methylocystis (ex Whittenbury et al. 1970) Bowman et al. 1993.</title>
        <authorList>
            <person name="Kaise H."/>
            <person name="Sawadogo J.B."/>
            <person name="Alam M.S."/>
            <person name="Ueno C."/>
            <person name="Dianou D."/>
            <person name="Shinjo R."/>
            <person name="Asakawa S."/>
        </authorList>
    </citation>
    <scope>NUCLEOTIDE SEQUENCE</scope>
    <source>
        <strain evidence="1">LMG27198</strain>
    </source>
</reference>
<evidence type="ECO:0000313" key="1">
    <source>
        <dbReference type="EMBL" id="GLI95529.1"/>
    </source>
</evidence>
<protein>
    <recommendedName>
        <fullName evidence="3">Cupin 2 conserved barrel domain-containing protein</fullName>
    </recommendedName>
</protein>
<dbReference type="Proteomes" id="UP001144323">
    <property type="component" value="Unassembled WGS sequence"/>
</dbReference>
<comment type="caution">
    <text evidence="1">The sequence shown here is derived from an EMBL/GenBank/DDBJ whole genome shotgun (WGS) entry which is preliminary data.</text>
</comment>
<evidence type="ECO:0000313" key="2">
    <source>
        <dbReference type="Proteomes" id="UP001144323"/>
    </source>
</evidence>
<sequence>MPRRQNRRSDRFVDRERLLAAMGGCRETIAREQARMEISGPLYFSSSTVLAAIDGLALMLTGRRDYFHLTGHGVHEGNAVEGRKPMLATRNLFANVPERLIDEEITILVEFPGARIERIVSTGQASQPGFWCDQEQAEWVVLLRGSAGLLFEGEAAPRSLRPGDYVEIPAHARHRVEWTDANEATVWLAVHVGGKAG</sequence>
<dbReference type="Gene3D" id="2.60.120.10">
    <property type="entry name" value="Jelly Rolls"/>
    <property type="match status" value="1"/>
</dbReference>
<keyword evidence="2" id="KW-1185">Reference proteome</keyword>
<dbReference type="CDD" id="cd06981">
    <property type="entry name" value="cupin_reut_a1446"/>
    <property type="match status" value="1"/>
</dbReference>
<dbReference type="AlphaFoldDB" id="A0A9W6LUJ0"/>